<dbReference type="InterPro" id="IPR001119">
    <property type="entry name" value="SLH_dom"/>
</dbReference>
<dbReference type="InterPro" id="IPR012334">
    <property type="entry name" value="Pectin_lyas_fold"/>
</dbReference>
<organism evidence="3 4">
    <name type="scientific">Paenibacillus plantarum</name>
    <dbReference type="NCBI Taxonomy" id="2654975"/>
    <lineage>
        <taxon>Bacteria</taxon>
        <taxon>Bacillati</taxon>
        <taxon>Bacillota</taxon>
        <taxon>Bacilli</taxon>
        <taxon>Bacillales</taxon>
        <taxon>Paenibacillaceae</taxon>
        <taxon>Paenibacillus</taxon>
    </lineage>
</organism>
<dbReference type="InterPro" id="IPR008965">
    <property type="entry name" value="CBM2/CBM3_carb-bd_dom_sf"/>
</dbReference>
<feature type="domain" description="SLH" evidence="2">
    <location>
        <begin position="1662"/>
        <end position="1720"/>
    </location>
</feature>
<feature type="domain" description="SLH" evidence="2">
    <location>
        <begin position="1598"/>
        <end position="1661"/>
    </location>
</feature>
<feature type="domain" description="SLH" evidence="2">
    <location>
        <begin position="1726"/>
        <end position="1781"/>
    </location>
</feature>
<sequence length="1781" mass="191168">MLLQPKSLKWSSLILAIVLVFGIVSSLLPVSRVQASPVTGMIYYVDATGGNDSHTGTSEGTAWKTLEKVNATTFQPGDQILLKSGEVWEGQLWPKGSGSPGMPIIIDQYGSGSKPAIQGKGLVQDAVRLFNQEYWEIHHVDVSNAKPATATPGENLGDYRGIHISGDNSTTLDYFRIVAVDVHDVTGQINWISGTQPVPPQPGIRFKTGWDGSKKTGGIVFDTTVPNIFSPPSQATVINDVIVEQSTITNTSFAGITFKQYTGDGKDADGNTIAVSTGWGERANGTDPKFTPHTNIIIRDNYITQKDTAYGCNAMYLTDIRGGLVENNVVYKAGTSGIEMYYADDIVVQHNEVYETTQKAGGADSNGIDPDKATTKILIQYNYIHDNGDGILICQFSFGDTVIRNNVIKSNTRYPIYLHSDKKAIAEVYNNTIYNDKSNYLIYGYGTSLDATYNIRNNNLYTTRAGATITTSGTTFYENNNYYGTGLMIPTSDTKALQVDPKFVSTVSGPSGTIETGPRLDSALGFRSKSGSAMINAGIAMPNNGSKDYAGKTLYNGLPDIGAFEYYTEAGSTTESVNGKVKDGSGKAVAGAKISMVVNTVSYTATSDAKGSFVIADVPLASGVELKTEKTGYTTTTTTIAIQPPNMTTLDIVITSTSPYGILRGTILDEKMSALEGVSAKVMYEGEEIASGTTDHTGILQLGQVPIGENYTIVLSKAGYFTVSKGNVSITPESLTDIGKVLLSSKQPQVLYNHTFNNLSTGTLSSGNNLTVSASGGSVEVAEVPGVSDKSVLLTRSSNSGSTSLSQTFATPLTGIVTIEADLKRKDTYVSGNNWISLPYVYGSTNLTNPGISFAFDKGTIKGYKGTTTTDFMKYVVGQWYNTRMVIDMAAQSFDLYIDGIKIVDRAPYRIAMADIKKIDFYANSTNYGSVYIDNVRITQGIGYSKSDATLAELSSDAGTLTRLDETHYAIQVPSNVEQVNLTPVASSPNVKSILVNGVPVGSGNSSDSIALTGDDTDIPVVVTAEDNLTTATYTVSIHRISAQVDASLQGLLVNGGTLSPDFDPSITLYQINVPYYIHDLTLVPTAGNSQADITINGKTVLNGATSEAIPLVEGQNLIVVYVVSPDGTANETYEIGVHRANSPYGQISGTVKDQSNHNVFGAHVTLTKLGDSRTTITDATGTFTFSDVMPDTEFTVTAQKAGYDEATMGNVTVTVGQTTSVNPLFLQAHGAIASLTGVAEATPGQSMQSTFQINNVSSSVYSAVYSVDLIVGFDSTKLQWISTLPSSSQLQIIQSDQTAEGSLTMKVLMADVNQAIPPDTDLFVVNWKVKDLAPAGETVIRLTRSDVTNGRGDLFQATASEHALEIKRVVIVDPDPRPDPDPTTDPSPDPDPVTKPDTGTNTTKDPSPFLLESNDQGTATITKANLESAIQSTQDDSNGKKVIVVNLKPNNSSLDQVGLLLPAELLKAKEHAFELKLQSELGTIVISDQMLNGLGNLGDMVEIRLKKANSIDNHPVYDIQLLANGESIAWHNPEAPVTIQIPYLPSQEEKQNPDHIAVFYVNPQGQMIPVPNGHYDVQSGQVIFTTKHFSQYAIMYKSPTFMDLASVKWAQASIETLAAKGVIEGRNIHEFDPQNSITRADFIVLLMRALDLATRTTDAFTDVASHDYYFNALTNAKAYGITTGTGNNLFEPMKQITREDTMVLTARALQVSKQLPSRPSSIEVKLDYTDASDISDYAKGSIAALTAEGFVQGDETGIHPKQELSRAQAAVLIHRIVVNK</sequence>
<feature type="compositionally biased region" description="Basic and acidic residues" evidence="1">
    <location>
        <begin position="1370"/>
        <end position="1381"/>
    </location>
</feature>
<proteinExistence type="predicted"/>
<feature type="region of interest" description="Disordered" evidence="1">
    <location>
        <begin position="1370"/>
        <end position="1414"/>
    </location>
</feature>
<dbReference type="InterPro" id="IPR013784">
    <property type="entry name" value="Carb-bd-like_fold"/>
</dbReference>
<dbReference type="SUPFAM" id="SSF49384">
    <property type="entry name" value="Carbohydrate-binding domain"/>
    <property type="match status" value="1"/>
</dbReference>
<dbReference type="Pfam" id="PF13229">
    <property type="entry name" value="Beta_helix"/>
    <property type="match status" value="1"/>
</dbReference>
<dbReference type="SUPFAM" id="SSF51126">
    <property type="entry name" value="Pectin lyase-like"/>
    <property type="match status" value="1"/>
</dbReference>
<dbReference type="Pfam" id="PF12733">
    <property type="entry name" value="Cadherin-like"/>
    <property type="match status" value="2"/>
</dbReference>
<comment type="caution">
    <text evidence="3">The sequence shown here is derived from an EMBL/GenBank/DDBJ whole genome shotgun (WGS) entry which is preliminary data.</text>
</comment>
<dbReference type="Gene3D" id="2.60.40.680">
    <property type="match status" value="1"/>
</dbReference>
<keyword evidence="4" id="KW-1185">Reference proteome</keyword>
<evidence type="ECO:0000256" key="1">
    <source>
        <dbReference type="SAM" id="MobiDB-lite"/>
    </source>
</evidence>
<dbReference type="Gene3D" id="2.160.20.10">
    <property type="entry name" value="Single-stranded right-handed beta-helix, Pectin lyase-like"/>
    <property type="match status" value="1"/>
</dbReference>
<dbReference type="PROSITE" id="PS51272">
    <property type="entry name" value="SLH"/>
    <property type="match status" value="3"/>
</dbReference>
<dbReference type="Pfam" id="PF13620">
    <property type="entry name" value="CarboxypepD_reg"/>
    <property type="match status" value="2"/>
</dbReference>
<dbReference type="Proteomes" id="UP000653578">
    <property type="component" value="Unassembled WGS sequence"/>
</dbReference>
<dbReference type="Gene3D" id="2.60.40.1120">
    <property type="entry name" value="Carboxypeptidase-like, regulatory domain"/>
    <property type="match status" value="2"/>
</dbReference>
<gene>
    <name evidence="3" type="ORF">GC096_07425</name>
</gene>
<protein>
    <recommendedName>
        <fullName evidence="2">SLH domain-containing protein</fullName>
    </recommendedName>
</protein>
<dbReference type="SUPFAM" id="SSF49464">
    <property type="entry name" value="Carboxypeptidase regulatory domain-like"/>
    <property type="match status" value="2"/>
</dbReference>
<dbReference type="SUPFAM" id="SSF49452">
    <property type="entry name" value="Starch-binding domain-like"/>
    <property type="match status" value="1"/>
</dbReference>
<dbReference type="InterPro" id="IPR006626">
    <property type="entry name" value="PbH1"/>
</dbReference>
<dbReference type="InterPro" id="IPR008969">
    <property type="entry name" value="CarboxyPept-like_regulatory"/>
</dbReference>
<accession>A0ABX1X5Z3</accession>
<dbReference type="SMART" id="SM00710">
    <property type="entry name" value="PbH1"/>
    <property type="match status" value="7"/>
</dbReference>
<dbReference type="RefSeq" id="WP_171629602.1">
    <property type="nucleotide sequence ID" value="NZ_WHNY01000026.1"/>
</dbReference>
<evidence type="ECO:0000313" key="4">
    <source>
        <dbReference type="Proteomes" id="UP000653578"/>
    </source>
</evidence>
<reference evidence="3 4" key="1">
    <citation type="submission" date="2019-10" db="EMBL/GenBank/DDBJ databases">
        <title>Description of Paenibacillus humi sp. nov.</title>
        <authorList>
            <person name="Carlier A."/>
            <person name="Qi S."/>
        </authorList>
    </citation>
    <scope>NUCLEOTIDE SEQUENCE [LARGE SCALE GENOMIC DNA]</scope>
    <source>
        <strain evidence="3 4">LMG 31461</strain>
    </source>
</reference>
<feature type="compositionally biased region" description="Pro residues" evidence="1">
    <location>
        <begin position="1382"/>
        <end position="1394"/>
    </location>
</feature>
<evidence type="ECO:0000313" key="3">
    <source>
        <dbReference type="EMBL" id="NOU63853.1"/>
    </source>
</evidence>
<dbReference type="InterPro" id="IPR025883">
    <property type="entry name" value="Cadherin-like_domain"/>
</dbReference>
<dbReference type="Pfam" id="PF00395">
    <property type="entry name" value="SLH"/>
    <property type="match status" value="3"/>
</dbReference>
<dbReference type="EMBL" id="WHNY01000026">
    <property type="protein sequence ID" value="NOU63853.1"/>
    <property type="molecule type" value="Genomic_DNA"/>
</dbReference>
<dbReference type="InterPro" id="IPR039448">
    <property type="entry name" value="Beta_helix"/>
</dbReference>
<evidence type="ECO:0000259" key="2">
    <source>
        <dbReference type="PROSITE" id="PS51272"/>
    </source>
</evidence>
<name>A0ABX1X5Z3_9BACL</name>
<dbReference type="InterPro" id="IPR011050">
    <property type="entry name" value="Pectin_lyase_fold/virulence"/>
</dbReference>